<dbReference type="Gene3D" id="3.30.70.1620">
    <property type="match status" value="1"/>
</dbReference>
<dbReference type="InterPro" id="IPR027417">
    <property type="entry name" value="P-loop_NTPase"/>
</dbReference>
<dbReference type="GO" id="GO:0016887">
    <property type="term" value="F:ATP hydrolysis activity"/>
    <property type="evidence" value="ECO:0007669"/>
    <property type="project" value="InterPro"/>
</dbReference>
<dbReference type="GO" id="GO:0030261">
    <property type="term" value="P:chromosome condensation"/>
    <property type="evidence" value="ECO:0007669"/>
    <property type="project" value="InterPro"/>
</dbReference>
<dbReference type="STRING" id="349095.SAMN05660299_00641"/>
<keyword evidence="5 6" id="KW-0238">DNA-binding</keyword>
<keyword evidence="3 6" id="KW-0067">ATP-binding</keyword>
<dbReference type="Gene3D" id="1.20.1060.20">
    <property type="match status" value="1"/>
</dbReference>
<feature type="coiled-coil region" evidence="6">
    <location>
        <begin position="822"/>
        <end position="937"/>
    </location>
</feature>
<keyword evidence="2 6" id="KW-0547">Nucleotide-binding</keyword>
<comment type="domain">
    <text evidence="6">Contains large globular domains required for ATP hydrolysis at each terminus and a third globular domain forming a flexible hinge near the middle of the molecule. These domains are separated by coiled-coil structures.</text>
</comment>
<keyword evidence="4 6" id="KW-0175">Coiled coil</keyword>
<comment type="subcellular location">
    <subcellularLocation>
        <location evidence="6">Cytoplasm</location>
    </subcellularLocation>
</comment>
<dbReference type="Pfam" id="PF02463">
    <property type="entry name" value="SMC_N"/>
    <property type="match status" value="1"/>
</dbReference>
<dbReference type="GO" id="GO:0005694">
    <property type="term" value="C:chromosome"/>
    <property type="evidence" value="ECO:0007669"/>
    <property type="project" value="InterPro"/>
</dbReference>
<keyword evidence="9" id="KW-1185">Reference proteome</keyword>
<comment type="function">
    <text evidence="6">Required for chromosome condensation and partitioning.</text>
</comment>
<dbReference type="Pfam" id="PF06470">
    <property type="entry name" value="SMC_hinge"/>
    <property type="match status" value="1"/>
</dbReference>
<dbReference type="Proteomes" id="UP000199309">
    <property type="component" value="Unassembled WGS sequence"/>
</dbReference>
<dbReference type="GO" id="GO:0005524">
    <property type="term" value="F:ATP binding"/>
    <property type="evidence" value="ECO:0007669"/>
    <property type="project" value="UniProtKB-UniRule"/>
</dbReference>
<evidence type="ECO:0000256" key="4">
    <source>
        <dbReference type="ARBA" id="ARBA00023054"/>
    </source>
</evidence>
<sequence>MQLLKMELRGFKSFADKTTLAFDKGITAIVGPNGSGKSNISDAVRWVMGEQNVRQLRGQKSEDIIFAGTEKRRPQGAAEVSLYFDNTDHSLDLEFTEVVVTRRYFRSGESEFYINKRPCRLKDIHMLFADTGIGQDSMAVIGQNRVDRILNSKPEERRIIFEEVAGISRFKARKQEGLRKIDETNHNLERIRDMMSVLEEQIGPMEEEANHLKSFRKLDSERISYEGTLTLQELRNAERLLTKAENSRAAAITQRQDTAAALAKIEKEHENLMIVMEQEGATLRQLDEAASLAYNELDSMKNRKEAGLLRKNELEEEEKQFILEDAQIQEKSTQMDYQRQELEAQLSSRQTELNAARNGFALTEEMFRQAEEKAQAAEQALQDISVQNSQRQQKLFVVKRDIEELQRRISENQIQCTELKKATTDQQIQNLTKQECRKVLEEKCLIAKKAVEELTEKTKELQAKREEACKAQEAAEQKYRTVHNQTASLEQRIRVLEGMEQEHEGAGRTVKEVLNAQQSWRKDICGIVGELCTIPPVYAAALDVALGAAARYIVADSEKSAKSAIAYLKERHAGRTTFLPLDTIRAKGRTREEEQAVKEPGIIGFANDLLKFDTAYTPVFTSLLGRTLIADTIDNGTVTAHKYGHRLRIVCLDGTQFNVGGSLTGGSMRNREGSLISRRGLLEELRQQEETNKKKLALLQQTQSELLNVRDGIAQQSENAEVRHQQATLDWQKLSWQAGSAKKEAEQAVSALEQAEKKLSMLQDAGRILQDTLTQKMMEQEQWTGKPRQNTEKMESACSTARQEMETCRAAMTERQVALATLQEQVKHIQEQLEQNKEWKTQLQADIKRLKSRRDMLNIRRQELADMLEQVTENIFHKEEETKKRNADKEAFYQLKAENFKQSQKLDETMKELRNEVENWNQRVNTAEIQLEKYHGEIRHGEERLALQGLSRQEAMERRREGSLKELMDKVAFLKEQIAKLGQINPNADEEYRRAVEKTQFFTKQCDDLLEAKQKLQTVVSEIDTAMAKQFGQAFKEIGEHFQRIFTRLFGGGSAELLLTDAHTILNAGVDIVIQPPGKKQQQLTLLSGGERALTVIALLFAFLAYHPAPFCLVDEVDAALDEANVERLARYIKNYSGCTQFIVITHRRRTMEAANTLQGVTMEEKGVSRLLTVKVDELLKEGV</sequence>
<reference evidence="8 9" key="1">
    <citation type="submission" date="2016-10" db="EMBL/GenBank/DDBJ databases">
        <authorList>
            <person name="de Groot N.N."/>
        </authorList>
    </citation>
    <scope>NUCLEOTIDE SEQUENCE [LARGE SCALE GENOMIC DNA]</scope>
    <source>
        <strain evidence="8 9">DSM 16981</strain>
    </source>
</reference>
<dbReference type="GO" id="GO:0007059">
    <property type="term" value="P:chromosome segregation"/>
    <property type="evidence" value="ECO:0007669"/>
    <property type="project" value="UniProtKB-UniRule"/>
</dbReference>
<dbReference type="PANTHER" id="PTHR43977">
    <property type="entry name" value="STRUCTURAL MAINTENANCE OF CHROMOSOMES PROTEIN 3"/>
    <property type="match status" value="1"/>
</dbReference>
<feature type="coiled-coil region" evidence="6">
    <location>
        <begin position="738"/>
        <end position="772"/>
    </location>
</feature>
<comment type="subunit">
    <text evidence="6">Homodimer.</text>
</comment>
<dbReference type="SMART" id="SM00968">
    <property type="entry name" value="SMC_hinge"/>
    <property type="match status" value="1"/>
</dbReference>
<accession>A0A1G9S612</accession>
<dbReference type="GO" id="GO:0005737">
    <property type="term" value="C:cytoplasm"/>
    <property type="evidence" value="ECO:0007669"/>
    <property type="project" value="UniProtKB-SubCell"/>
</dbReference>
<feature type="coiled-coil region" evidence="6">
    <location>
        <begin position="283"/>
        <end position="478"/>
    </location>
</feature>
<dbReference type="AlphaFoldDB" id="A0A1G9S612"/>
<dbReference type="InterPro" id="IPR003395">
    <property type="entry name" value="RecF/RecN/SMC_N"/>
</dbReference>
<dbReference type="InterPro" id="IPR010935">
    <property type="entry name" value="SMC_hinge"/>
</dbReference>
<gene>
    <name evidence="6" type="primary">smc</name>
    <name evidence="8" type="ORF">SAMN05660299_00641</name>
</gene>
<dbReference type="InterPro" id="IPR036277">
    <property type="entry name" value="SMC_hinge_sf"/>
</dbReference>
<proteinExistence type="inferred from homology"/>
<dbReference type="CDD" id="cd03278">
    <property type="entry name" value="ABC_SMC_barmotin"/>
    <property type="match status" value="1"/>
</dbReference>
<keyword evidence="1 6" id="KW-0963">Cytoplasm</keyword>
<feature type="binding site" evidence="6">
    <location>
        <begin position="32"/>
        <end position="39"/>
    </location>
    <ligand>
        <name>ATP</name>
        <dbReference type="ChEBI" id="CHEBI:30616"/>
    </ligand>
</feature>
<dbReference type="SUPFAM" id="SSF75553">
    <property type="entry name" value="Smc hinge domain"/>
    <property type="match status" value="1"/>
</dbReference>
<evidence type="ECO:0000313" key="8">
    <source>
        <dbReference type="EMBL" id="SDM30757.1"/>
    </source>
</evidence>
<dbReference type="OrthoDB" id="9808768at2"/>
<dbReference type="EMBL" id="FNHQ01000004">
    <property type="protein sequence ID" value="SDM30757.1"/>
    <property type="molecule type" value="Genomic_DNA"/>
</dbReference>
<dbReference type="PIRSF" id="PIRSF005719">
    <property type="entry name" value="SMC"/>
    <property type="match status" value="1"/>
</dbReference>
<name>A0A1G9S612_9FIRM</name>
<dbReference type="SUPFAM" id="SSF52540">
    <property type="entry name" value="P-loop containing nucleoside triphosphate hydrolases"/>
    <property type="match status" value="1"/>
</dbReference>
<evidence type="ECO:0000256" key="5">
    <source>
        <dbReference type="ARBA" id="ARBA00023125"/>
    </source>
</evidence>
<dbReference type="GO" id="GO:0006260">
    <property type="term" value="P:DNA replication"/>
    <property type="evidence" value="ECO:0007669"/>
    <property type="project" value="UniProtKB-UniRule"/>
</dbReference>
<dbReference type="RefSeq" id="WP_091648083.1">
    <property type="nucleotide sequence ID" value="NZ_FNHQ01000004.1"/>
</dbReference>
<evidence type="ECO:0000256" key="1">
    <source>
        <dbReference type="ARBA" id="ARBA00022490"/>
    </source>
</evidence>
<evidence type="ECO:0000259" key="7">
    <source>
        <dbReference type="SMART" id="SM00968"/>
    </source>
</evidence>
<dbReference type="InterPro" id="IPR011890">
    <property type="entry name" value="SMC_prok"/>
</dbReference>
<dbReference type="HAMAP" id="MF_01894">
    <property type="entry name" value="Smc_prok"/>
    <property type="match status" value="1"/>
</dbReference>
<evidence type="ECO:0000313" key="9">
    <source>
        <dbReference type="Proteomes" id="UP000199309"/>
    </source>
</evidence>
<evidence type="ECO:0000256" key="2">
    <source>
        <dbReference type="ARBA" id="ARBA00022741"/>
    </source>
</evidence>
<dbReference type="Gene3D" id="3.40.50.300">
    <property type="entry name" value="P-loop containing nucleotide triphosphate hydrolases"/>
    <property type="match status" value="2"/>
</dbReference>
<comment type="similarity">
    <text evidence="6">Belongs to the SMC family.</text>
</comment>
<dbReference type="GO" id="GO:0007062">
    <property type="term" value="P:sister chromatid cohesion"/>
    <property type="evidence" value="ECO:0007669"/>
    <property type="project" value="InterPro"/>
</dbReference>
<evidence type="ECO:0000256" key="6">
    <source>
        <dbReference type="HAMAP-Rule" id="MF_01894"/>
    </source>
</evidence>
<evidence type="ECO:0000256" key="3">
    <source>
        <dbReference type="ARBA" id="ARBA00022840"/>
    </source>
</evidence>
<dbReference type="InterPro" id="IPR024704">
    <property type="entry name" value="SMC"/>
</dbReference>
<dbReference type="NCBIfam" id="TIGR02168">
    <property type="entry name" value="SMC_prok_B"/>
    <property type="match status" value="1"/>
</dbReference>
<protein>
    <recommendedName>
        <fullName evidence="6">Chromosome partition protein Smc</fullName>
    </recommendedName>
</protein>
<feature type="domain" description="SMC hinge" evidence="7">
    <location>
        <begin position="522"/>
        <end position="640"/>
    </location>
</feature>
<organism evidence="8 9">
    <name type="scientific">Megasphaera paucivorans</name>
    <dbReference type="NCBI Taxonomy" id="349095"/>
    <lineage>
        <taxon>Bacteria</taxon>
        <taxon>Bacillati</taxon>
        <taxon>Bacillota</taxon>
        <taxon>Negativicutes</taxon>
        <taxon>Veillonellales</taxon>
        <taxon>Veillonellaceae</taxon>
        <taxon>Megasphaera</taxon>
    </lineage>
</organism>
<dbReference type="GO" id="GO:0003677">
    <property type="term" value="F:DNA binding"/>
    <property type="evidence" value="ECO:0007669"/>
    <property type="project" value="UniProtKB-UniRule"/>
</dbReference>